<dbReference type="RefSeq" id="WP_141371964.1">
    <property type="nucleotide sequence ID" value="NZ_BJLR01000008.1"/>
</dbReference>
<dbReference type="EMBL" id="BJLR01000008">
    <property type="protein sequence ID" value="GEA86674.1"/>
    <property type="molecule type" value="Genomic_DNA"/>
</dbReference>
<feature type="transmembrane region" description="Helical" evidence="6">
    <location>
        <begin position="309"/>
        <end position="331"/>
    </location>
</feature>
<comment type="caution">
    <text evidence="8">The sequence shown here is derived from an EMBL/GenBank/DDBJ whole genome shotgun (WGS) entry which is preliminary data.</text>
</comment>
<dbReference type="GO" id="GO:0007165">
    <property type="term" value="P:signal transduction"/>
    <property type="evidence" value="ECO:0007669"/>
    <property type="project" value="UniProtKB-ARBA"/>
</dbReference>
<dbReference type="GO" id="GO:0003824">
    <property type="term" value="F:catalytic activity"/>
    <property type="evidence" value="ECO:0007669"/>
    <property type="project" value="UniProtKB-ARBA"/>
</dbReference>
<evidence type="ECO:0000259" key="7">
    <source>
        <dbReference type="Pfam" id="PF03924"/>
    </source>
</evidence>
<feature type="compositionally biased region" description="Basic residues" evidence="5">
    <location>
        <begin position="469"/>
        <end position="480"/>
    </location>
</feature>
<dbReference type="SUPFAM" id="SSF55785">
    <property type="entry name" value="PYP-like sensor domain (PAS domain)"/>
    <property type="match status" value="1"/>
</dbReference>
<dbReference type="GO" id="GO:0016020">
    <property type="term" value="C:membrane"/>
    <property type="evidence" value="ECO:0007669"/>
    <property type="project" value="UniProtKB-SubCell"/>
</dbReference>
<dbReference type="InterPro" id="IPR006189">
    <property type="entry name" value="CHASE_dom"/>
</dbReference>
<dbReference type="InterPro" id="IPR042240">
    <property type="entry name" value="CHASE_sf"/>
</dbReference>
<sequence>MGSAVPTRPGRRRMHWAAAIAVPVGVALSIASAALDEHRLRDHERVEVASELAIASNALPTRLDVQRGIALAATLVGPPDAPADPDVWQRRVQALDVQDRSVATRAVLWVGPGTADDRATGAVPLDIDPLDLLDAEAPGAGAQAGASGAGAVVRQFASYGSSVLLDGVGVDEVGRALAAARDSGEARLSAPFWSSATGRGAAESAVAVPVYGDGEEPPGTVDARRARLTGWTVVTFRIDSFLGECMRHLHPGVAVDVVDEELDLELATFSTSGPVAEPGAQPADATAVDVDLLDRTWTLTGSSTRVAPWVSLPVLAAGLVITALAALVLVVQADAERRAVATAEARTRDLHRRTRELETITSSTPDALARVSSDGRLLFANQALLDVVPLPADWPGRPVAELGTHHTLLAAVADLAAQVTGGGAEPAAGAAGAAGAGRRAGGRGGGRVADRVGRRRAAVLRAARGARAPARRRRRVGARRGARDDPAP</sequence>
<comment type="subcellular location">
    <subcellularLocation>
        <location evidence="1">Membrane</location>
    </subcellularLocation>
</comment>
<keyword evidence="3 6" id="KW-1133">Transmembrane helix</keyword>
<evidence type="ECO:0000313" key="8">
    <source>
        <dbReference type="EMBL" id="GEA86674.1"/>
    </source>
</evidence>
<evidence type="ECO:0000256" key="3">
    <source>
        <dbReference type="ARBA" id="ARBA00022989"/>
    </source>
</evidence>
<evidence type="ECO:0000256" key="1">
    <source>
        <dbReference type="ARBA" id="ARBA00004370"/>
    </source>
</evidence>
<protein>
    <recommendedName>
        <fullName evidence="7">CHASE domain-containing protein</fullName>
    </recommendedName>
</protein>
<evidence type="ECO:0000256" key="2">
    <source>
        <dbReference type="ARBA" id="ARBA00022692"/>
    </source>
</evidence>
<organism evidence="8 9">
    <name type="scientific">Cellulomonas cellasea</name>
    <dbReference type="NCBI Taxonomy" id="43670"/>
    <lineage>
        <taxon>Bacteria</taxon>
        <taxon>Bacillati</taxon>
        <taxon>Actinomycetota</taxon>
        <taxon>Actinomycetes</taxon>
        <taxon>Micrococcales</taxon>
        <taxon>Cellulomonadaceae</taxon>
        <taxon>Cellulomonas</taxon>
    </lineage>
</organism>
<name>A0A4Y3KTC3_9CELL</name>
<reference evidence="8" key="1">
    <citation type="submission" date="2019-06" db="EMBL/GenBank/DDBJ databases">
        <title>Whole genome shotgun sequence of Cellulomonas cellasea NBRC 3753.</title>
        <authorList>
            <person name="Hosoyama A."/>
            <person name="Uohara A."/>
            <person name="Ohji S."/>
            <person name="Ichikawa N."/>
        </authorList>
    </citation>
    <scope>NUCLEOTIDE SEQUENCE [LARGE SCALE GENOMIC DNA]</scope>
    <source>
        <strain evidence="8">NBRC 3753</strain>
    </source>
</reference>
<gene>
    <name evidence="8" type="ORF">CCE01nite_06230</name>
</gene>
<dbReference type="AlphaFoldDB" id="A0A4Y3KTC3"/>
<feature type="compositionally biased region" description="Low complexity" evidence="5">
    <location>
        <begin position="459"/>
        <end position="468"/>
    </location>
</feature>
<feature type="compositionally biased region" description="Gly residues" evidence="5">
    <location>
        <begin position="432"/>
        <end position="447"/>
    </location>
</feature>
<feature type="region of interest" description="Disordered" evidence="5">
    <location>
        <begin position="422"/>
        <end position="488"/>
    </location>
</feature>
<dbReference type="Gene3D" id="3.30.450.20">
    <property type="entry name" value="PAS domain"/>
    <property type="match status" value="1"/>
</dbReference>
<dbReference type="Gene3D" id="3.30.450.350">
    <property type="entry name" value="CHASE domain"/>
    <property type="match status" value="1"/>
</dbReference>
<dbReference type="InterPro" id="IPR035965">
    <property type="entry name" value="PAS-like_dom_sf"/>
</dbReference>
<accession>A0A4Y3KTC3</accession>
<dbReference type="Proteomes" id="UP000317046">
    <property type="component" value="Unassembled WGS sequence"/>
</dbReference>
<keyword evidence="9" id="KW-1185">Reference proteome</keyword>
<dbReference type="Pfam" id="PF03924">
    <property type="entry name" value="CHASE"/>
    <property type="match status" value="1"/>
</dbReference>
<evidence type="ECO:0000256" key="5">
    <source>
        <dbReference type="SAM" id="MobiDB-lite"/>
    </source>
</evidence>
<evidence type="ECO:0000256" key="6">
    <source>
        <dbReference type="SAM" id="Phobius"/>
    </source>
</evidence>
<keyword evidence="2 6" id="KW-0812">Transmembrane</keyword>
<keyword evidence="4 6" id="KW-0472">Membrane</keyword>
<feature type="domain" description="CHASE" evidence="7">
    <location>
        <begin position="175"/>
        <end position="260"/>
    </location>
</feature>
<evidence type="ECO:0000313" key="9">
    <source>
        <dbReference type="Proteomes" id="UP000317046"/>
    </source>
</evidence>
<evidence type="ECO:0000256" key="4">
    <source>
        <dbReference type="ARBA" id="ARBA00023136"/>
    </source>
</evidence>
<proteinExistence type="predicted"/>